<reference evidence="3 4" key="1">
    <citation type="submission" date="2019-02" db="EMBL/GenBank/DDBJ databases">
        <title>Deep-cultivation of Planctomycetes and their phenomic and genomic characterization uncovers novel biology.</title>
        <authorList>
            <person name="Wiegand S."/>
            <person name="Jogler M."/>
            <person name="Boedeker C."/>
            <person name="Pinto D."/>
            <person name="Vollmers J."/>
            <person name="Rivas-Marin E."/>
            <person name="Kohn T."/>
            <person name="Peeters S.H."/>
            <person name="Heuer A."/>
            <person name="Rast P."/>
            <person name="Oberbeckmann S."/>
            <person name="Bunk B."/>
            <person name="Jeske O."/>
            <person name="Meyerdierks A."/>
            <person name="Storesund J.E."/>
            <person name="Kallscheuer N."/>
            <person name="Luecker S."/>
            <person name="Lage O.M."/>
            <person name="Pohl T."/>
            <person name="Merkel B.J."/>
            <person name="Hornburger P."/>
            <person name="Mueller R.-W."/>
            <person name="Bruemmer F."/>
            <person name="Labrenz M."/>
            <person name="Spormann A.M."/>
            <person name="Op Den Camp H."/>
            <person name="Overmann J."/>
            <person name="Amann R."/>
            <person name="Jetten M.S.M."/>
            <person name="Mascher T."/>
            <person name="Medema M.H."/>
            <person name="Devos D.P."/>
            <person name="Kaster A.-K."/>
            <person name="Ovreas L."/>
            <person name="Rohde M."/>
            <person name="Galperin M.Y."/>
            <person name="Jogler C."/>
        </authorList>
    </citation>
    <scope>NUCLEOTIDE SEQUENCE [LARGE SCALE GENOMIC DNA]</scope>
    <source>
        <strain evidence="3 4">Pla52n</strain>
    </source>
</reference>
<feature type="domain" description="DUF1559" evidence="2">
    <location>
        <begin position="316"/>
        <end position="400"/>
    </location>
</feature>
<dbReference type="AlphaFoldDB" id="A0A5C6AXS7"/>
<dbReference type="EMBL" id="SJPN01000003">
    <property type="protein sequence ID" value="TWU04438.1"/>
    <property type="molecule type" value="Genomic_DNA"/>
</dbReference>
<dbReference type="InterPro" id="IPR011453">
    <property type="entry name" value="DUF1559"/>
</dbReference>
<evidence type="ECO:0000259" key="2">
    <source>
        <dbReference type="Pfam" id="PF07596"/>
    </source>
</evidence>
<evidence type="ECO:0000313" key="4">
    <source>
        <dbReference type="Proteomes" id="UP000320176"/>
    </source>
</evidence>
<evidence type="ECO:0000313" key="3">
    <source>
        <dbReference type="EMBL" id="TWU04438.1"/>
    </source>
</evidence>
<dbReference type="PANTHER" id="PTHR30093:SF2">
    <property type="entry name" value="TYPE II SECRETION SYSTEM PROTEIN H"/>
    <property type="match status" value="1"/>
</dbReference>
<dbReference type="RefSeq" id="WP_146519860.1">
    <property type="nucleotide sequence ID" value="NZ_CP151726.1"/>
</dbReference>
<dbReference type="OrthoDB" id="285651at2"/>
<dbReference type="PANTHER" id="PTHR30093">
    <property type="entry name" value="GENERAL SECRETION PATHWAY PROTEIN G"/>
    <property type="match status" value="1"/>
</dbReference>
<evidence type="ECO:0000256" key="1">
    <source>
        <dbReference type="SAM" id="SignalP"/>
    </source>
</evidence>
<name>A0A5C6AXS7_9BACT</name>
<protein>
    <recommendedName>
        <fullName evidence="2">DUF1559 domain-containing protein</fullName>
    </recommendedName>
</protein>
<keyword evidence="4" id="KW-1185">Reference proteome</keyword>
<proteinExistence type="predicted"/>
<accession>A0A5C6AXS7</accession>
<organism evidence="3 4">
    <name type="scientific">Stieleria varia</name>
    <dbReference type="NCBI Taxonomy" id="2528005"/>
    <lineage>
        <taxon>Bacteria</taxon>
        <taxon>Pseudomonadati</taxon>
        <taxon>Planctomycetota</taxon>
        <taxon>Planctomycetia</taxon>
        <taxon>Pirellulales</taxon>
        <taxon>Pirellulaceae</taxon>
        <taxon>Stieleria</taxon>
    </lineage>
</organism>
<gene>
    <name evidence="3" type="ORF">Pla52n_24790</name>
</gene>
<feature type="signal peptide" evidence="1">
    <location>
        <begin position="1"/>
        <end position="21"/>
    </location>
</feature>
<dbReference type="Proteomes" id="UP000320176">
    <property type="component" value="Unassembled WGS sequence"/>
</dbReference>
<dbReference type="Pfam" id="PF07596">
    <property type="entry name" value="SBP_bac_10"/>
    <property type="match status" value="1"/>
</dbReference>
<comment type="caution">
    <text evidence="3">The sequence shown here is derived from an EMBL/GenBank/DDBJ whole genome shotgun (WGS) entry which is preliminary data.</text>
</comment>
<keyword evidence="1" id="KW-0732">Signal</keyword>
<feature type="chain" id="PRO_5023027339" description="DUF1559 domain-containing protein" evidence="1">
    <location>
        <begin position="22"/>
        <end position="507"/>
    </location>
</feature>
<sequence precursor="true">MKNVLLTLSLAVLLLANTSMAQQLRAEPSSDVLIADVVLNHPLAKYIDESSVGVVELNVKSIDVDAAKAKLKELAGDDSPLGDMFGQVVNTLRTAGVESVFVLLSTQSVADQAPLIVIPHDDPLKLLPVAKGVFAVLQGRASEDAVLLSSERGLQRLAKTNLSGAEDELSPSHESRVRELLTPLSDAQRADHTAVLSLPPASKHLLGQLWPERLPDSSPIQLSPRKLAQDIDKIVVGLTLPPSLSLKVNVLAESEDAGSRLADQLDQITALDLVRPFRSMLTLERGEMSISIHLDGVALDMMKPLLAAGKGKRNQTQRSNDMKQIGLAFHNYADVNGHLPPRCFVDRDGKPLLSWRVPILPWLSQQAFYYELDLSRAWDDQPVEHLMTSVLPVYTNGSDDGTLTTYRAPVFPGSLWSGDGPPKQFRDVTDGTSNTIAVIDAPESAAVHWANPEPWVISAEEPIKDVFGERDEVRVLMLDGSVLTLERAEMTNEKLKAMLTIAGGDQI</sequence>